<organism evidence="8 9">
    <name type="scientific">Nocardioides silvaticus</name>
    <dbReference type="NCBI Taxonomy" id="2201891"/>
    <lineage>
        <taxon>Bacteria</taxon>
        <taxon>Bacillati</taxon>
        <taxon>Actinomycetota</taxon>
        <taxon>Actinomycetes</taxon>
        <taxon>Propionibacteriales</taxon>
        <taxon>Nocardioidaceae</taxon>
        <taxon>Nocardioides</taxon>
    </lineage>
</organism>
<feature type="domain" description="Thioredoxin" evidence="7">
    <location>
        <begin position="37"/>
        <end position="191"/>
    </location>
</feature>
<keyword evidence="6" id="KW-0732">Signal</keyword>
<feature type="signal peptide" evidence="6">
    <location>
        <begin position="1"/>
        <end position="24"/>
    </location>
</feature>
<evidence type="ECO:0000256" key="3">
    <source>
        <dbReference type="ARBA" id="ARBA00022968"/>
    </source>
</evidence>
<evidence type="ECO:0000313" key="9">
    <source>
        <dbReference type="Proteomes" id="UP000245507"/>
    </source>
</evidence>
<dbReference type="GO" id="GO:0017004">
    <property type="term" value="P:cytochrome complex assembly"/>
    <property type="evidence" value="ECO:0007669"/>
    <property type="project" value="UniProtKB-KW"/>
</dbReference>
<dbReference type="EMBL" id="QGDD01000007">
    <property type="protein sequence ID" value="PWN01875.1"/>
    <property type="molecule type" value="Genomic_DNA"/>
</dbReference>
<dbReference type="PANTHER" id="PTHR42852">
    <property type="entry name" value="THIOL:DISULFIDE INTERCHANGE PROTEIN DSBE"/>
    <property type="match status" value="1"/>
</dbReference>
<dbReference type="InterPro" id="IPR050553">
    <property type="entry name" value="Thioredoxin_ResA/DsbE_sf"/>
</dbReference>
<dbReference type="Gene3D" id="3.40.30.10">
    <property type="entry name" value="Glutaredoxin"/>
    <property type="match status" value="1"/>
</dbReference>
<dbReference type="InterPro" id="IPR000866">
    <property type="entry name" value="AhpC/TSA"/>
</dbReference>
<dbReference type="AlphaFoldDB" id="A0A316TFD3"/>
<keyword evidence="5" id="KW-0676">Redox-active center</keyword>
<dbReference type="PROSITE" id="PS00194">
    <property type="entry name" value="THIOREDOXIN_1"/>
    <property type="match status" value="1"/>
</dbReference>
<gene>
    <name evidence="8" type="ORF">DJ010_15075</name>
</gene>
<dbReference type="PANTHER" id="PTHR42852:SF6">
    <property type="entry name" value="THIOL:DISULFIDE INTERCHANGE PROTEIN DSBE"/>
    <property type="match status" value="1"/>
</dbReference>
<keyword evidence="9" id="KW-1185">Reference proteome</keyword>
<name>A0A316TFD3_9ACTN</name>
<protein>
    <submittedName>
        <fullName evidence="8">Thioredoxin</fullName>
    </submittedName>
</protein>
<dbReference type="GO" id="GO:0016491">
    <property type="term" value="F:oxidoreductase activity"/>
    <property type="evidence" value="ECO:0007669"/>
    <property type="project" value="InterPro"/>
</dbReference>
<keyword evidence="3" id="KW-0735">Signal-anchor</keyword>
<evidence type="ECO:0000313" key="8">
    <source>
        <dbReference type="EMBL" id="PWN01875.1"/>
    </source>
</evidence>
<dbReference type="GO" id="GO:0030313">
    <property type="term" value="C:cell envelope"/>
    <property type="evidence" value="ECO:0007669"/>
    <property type="project" value="UniProtKB-SubCell"/>
</dbReference>
<dbReference type="InterPro" id="IPR017937">
    <property type="entry name" value="Thioredoxin_CS"/>
</dbReference>
<dbReference type="OrthoDB" id="9796554at2"/>
<accession>A0A316TFD3</accession>
<evidence type="ECO:0000256" key="6">
    <source>
        <dbReference type="SAM" id="SignalP"/>
    </source>
</evidence>
<dbReference type="RefSeq" id="WP_109695224.1">
    <property type="nucleotide sequence ID" value="NZ_QGDD01000007.1"/>
</dbReference>
<evidence type="ECO:0000256" key="5">
    <source>
        <dbReference type="ARBA" id="ARBA00023284"/>
    </source>
</evidence>
<sequence>MIRTAAPALLAIAVLLTGCDQDQAAGACDVDVDTGELRDLKAAAGMADCPDGGGEADLPDVEIPCLGGGTAGSLAEIQGPAIVNFWASNCGPCRKEMPALQAFSEEYGEQVPVIGVDFLDTYPGAALDLAQRTGATYPSYADPCGELQEEGLAVAGLPVFAFVTEDGAVELKAGGVDSVAEIVELAEKWLDVEIERTSS</sequence>
<comment type="caution">
    <text evidence="8">The sequence shown here is derived from an EMBL/GenBank/DDBJ whole genome shotgun (WGS) entry which is preliminary data.</text>
</comment>
<dbReference type="InterPro" id="IPR036249">
    <property type="entry name" value="Thioredoxin-like_sf"/>
</dbReference>
<evidence type="ECO:0000256" key="4">
    <source>
        <dbReference type="ARBA" id="ARBA00023157"/>
    </source>
</evidence>
<keyword evidence="4" id="KW-1015">Disulfide bond</keyword>
<dbReference type="InterPro" id="IPR013766">
    <property type="entry name" value="Thioredoxin_domain"/>
</dbReference>
<dbReference type="CDD" id="cd02966">
    <property type="entry name" value="TlpA_like_family"/>
    <property type="match status" value="1"/>
</dbReference>
<keyword evidence="2" id="KW-0201">Cytochrome c-type biogenesis</keyword>
<dbReference type="PROSITE" id="PS51257">
    <property type="entry name" value="PROKAR_LIPOPROTEIN"/>
    <property type="match status" value="1"/>
</dbReference>
<dbReference type="Proteomes" id="UP000245507">
    <property type="component" value="Unassembled WGS sequence"/>
</dbReference>
<dbReference type="SUPFAM" id="SSF52833">
    <property type="entry name" value="Thioredoxin-like"/>
    <property type="match status" value="1"/>
</dbReference>
<feature type="chain" id="PRO_5039013464" evidence="6">
    <location>
        <begin position="25"/>
        <end position="199"/>
    </location>
</feature>
<comment type="subcellular location">
    <subcellularLocation>
        <location evidence="1">Cell envelope</location>
    </subcellularLocation>
</comment>
<dbReference type="GO" id="GO:0016209">
    <property type="term" value="F:antioxidant activity"/>
    <property type="evidence" value="ECO:0007669"/>
    <property type="project" value="InterPro"/>
</dbReference>
<keyword evidence="3" id="KW-0812">Transmembrane</keyword>
<proteinExistence type="predicted"/>
<reference evidence="8 9" key="1">
    <citation type="submission" date="2018-05" db="EMBL/GenBank/DDBJ databases">
        <title>Nocardioides silvaticus genome.</title>
        <authorList>
            <person name="Li C."/>
            <person name="Wang G."/>
        </authorList>
    </citation>
    <scope>NUCLEOTIDE SEQUENCE [LARGE SCALE GENOMIC DNA]</scope>
    <source>
        <strain evidence="8 9">CCTCC AB 2018079</strain>
    </source>
</reference>
<evidence type="ECO:0000256" key="2">
    <source>
        <dbReference type="ARBA" id="ARBA00022748"/>
    </source>
</evidence>
<evidence type="ECO:0000256" key="1">
    <source>
        <dbReference type="ARBA" id="ARBA00004196"/>
    </source>
</evidence>
<dbReference type="PROSITE" id="PS51352">
    <property type="entry name" value="THIOREDOXIN_2"/>
    <property type="match status" value="1"/>
</dbReference>
<dbReference type="Pfam" id="PF00578">
    <property type="entry name" value="AhpC-TSA"/>
    <property type="match status" value="1"/>
</dbReference>
<evidence type="ECO:0000259" key="7">
    <source>
        <dbReference type="PROSITE" id="PS51352"/>
    </source>
</evidence>